<dbReference type="InterPro" id="IPR003010">
    <property type="entry name" value="C-N_Hydrolase"/>
</dbReference>
<feature type="domain" description="CN hydrolase" evidence="2">
    <location>
        <begin position="5"/>
        <end position="265"/>
    </location>
</feature>
<dbReference type="PANTHER" id="PTHR43674">
    <property type="entry name" value="NITRILASE C965.09-RELATED"/>
    <property type="match status" value="1"/>
</dbReference>
<protein>
    <submittedName>
        <fullName evidence="3">Nitrilase</fullName>
    </submittedName>
</protein>
<dbReference type="CDD" id="cd07197">
    <property type="entry name" value="nitrilase"/>
    <property type="match status" value="1"/>
</dbReference>
<sequence length="294" mass="32575">MAPTYKIAVVQLHPEALAVKINYAKAVGFIRDAARQGCHLVVLPEYHLTSWVPEAKYHRASHSVLELTDCKDPDFMSACADWQTYVDKYCELAKELKINIVPGTIVEKHDAQLLNVAYFISDAGEILGTYQKKNLWHPEREHLTSSAHAPHVAFDTPIGKVGMLICWDLAFPEAFRALIAAGARTIIIPTFWNLEDCNAEGLAYNPLSEALFLESTLVARAFENTCMLVFSNGGGAGLSQVAVPFRGALGKMGQEEGSTVVDVDMQILDVAEANYKVREDMAKQGWHYEYTLAQ</sequence>
<accession>A0ABR4PF86</accession>
<comment type="caution">
    <text evidence="3">The sequence shown here is derived from an EMBL/GenBank/DDBJ whole genome shotgun (WGS) entry which is preliminary data.</text>
</comment>
<gene>
    <name evidence="3" type="ORF">PVAG01_06131</name>
</gene>
<keyword evidence="4" id="KW-1185">Reference proteome</keyword>
<dbReference type="InterPro" id="IPR050345">
    <property type="entry name" value="Aliph_Amidase/BUP"/>
</dbReference>
<proteinExistence type="predicted"/>
<dbReference type="EMBL" id="JBFCZG010000005">
    <property type="protein sequence ID" value="KAL3421975.1"/>
    <property type="molecule type" value="Genomic_DNA"/>
</dbReference>
<evidence type="ECO:0000259" key="2">
    <source>
        <dbReference type="PROSITE" id="PS50263"/>
    </source>
</evidence>
<organism evidence="3 4">
    <name type="scientific">Phlyctema vagabunda</name>
    <dbReference type="NCBI Taxonomy" id="108571"/>
    <lineage>
        <taxon>Eukaryota</taxon>
        <taxon>Fungi</taxon>
        <taxon>Dikarya</taxon>
        <taxon>Ascomycota</taxon>
        <taxon>Pezizomycotina</taxon>
        <taxon>Leotiomycetes</taxon>
        <taxon>Helotiales</taxon>
        <taxon>Dermateaceae</taxon>
        <taxon>Phlyctema</taxon>
    </lineage>
</organism>
<evidence type="ECO:0000313" key="4">
    <source>
        <dbReference type="Proteomes" id="UP001629113"/>
    </source>
</evidence>
<dbReference type="InterPro" id="IPR036526">
    <property type="entry name" value="C-N_Hydrolase_sf"/>
</dbReference>
<dbReference type="PROSITE" id="PS50263">
    <property type="entry name" value="CN_HYDROLASE"/>
    <property type="match status" value="1"/>
</dbReference>
<dbReference type="SUPFAM" id="SSF56317">
    <property type="entry name" value="Carbon-nitrogen hydrolase"/>
    <property type="match status" value="1"/>
</dbReference>
<evidence type="ECO:0000313" key="3">
    <source>
        <dbReference type="EMBL" id="KAL3421975.1"/>
    </source>
</evidence>
<dbReference type="Gene3D" id="3.60.110.10">
    <property type="entry name" value="Carbon-nitrogen hydrolase"/>
    <property type="match status" value="1"/>
</dbReference>
<dbReference type="Pfam" id="PF00795">
    <property type="entry name" value="CN_hydrolase"/>
    <property type="match status" value="1"/>
</dbReference>
<reference evidence="3 4" key="1">
    <citation type="submission" date="2024-06" db="EMBL/GenBank/DDBJ databases">
        <title>Complete genome of Phlyctema vagabunda strain 19-DSS-EL-015.</title>
        <authorList>
            <person name="Fiorenzani C."/>
        </authorList>
    </citation>
    <scope>NUCLEOTIDE SEQUENCE [LARGE SCALE GENOMIC DNA]</scope>
    <source>
        <strain evidence="3 4">19-DSS-EL-015</strain>
    </source>
</reference>
<keyword evidence="1" id="KW-0378">Hydrolase</keyword>
<dbReference type="PANTHER" id="PTHR43674:SF16">
    <property type="entry name" value="CARBON-NITROGEN FAMILY, PUTATIVE (AFU_ORTHOLOGUE AFUA_5G02350)-RELATED"/>
    <property type="match status" value="1"/>
</dbReference>
<evidence type="ECO:0000256" key="1">
    <source>
        <dbReference type="ARBA" id="ARBA00022801"/>
    </source>
</evidence>
<dbReference type="Proteomes" id="UP001629113">
    <property type="component" value="Unassembled WGS sequence"/>
</dbReference>
<name>A0ABR4PF86_9HELO</name>